<keyword evidence="4 8" id="KW-0812">Transmembrane</keyword>
<dbReference type="PROSITE" id="PS00216">
    <property type="entry name" value="SUGAR_TRANSPORT_1"/>
    <property type="match status" value="1"/>
</dbReference>
<gene>
    <name evidence="10" type="ORF">DY367_16425</name>
</gene>
<dbReference type="GO" id="GO:0022857">
    <property type="term" value="F:transmembrane transporter activity"/>
    <property type="evidence" value="ECO:0007669"/>
    <property type="project" value="InterPro"/>
</dbReference>
<feature type="transmembrane region" description="Helical" evidence="8">
    <location>
        <begin position="118"/>
        <end position="137"/>
    </location>
</feature>
<evidence type="ECO:0000256" key="1">
    <source>
        <dbReference type="ARBA" id="ARBA00004651"/>
    </source>
</evidence>
<dbReference type="RefSeq" id="WP_118933043.1">
    <property type="nucleotide sequence ID" value="NZ_CP061008.1"/>
</dbReference>
<evidence type="ECO:0000313" key="11">
    <source>
        <dbReference type="Proteomes" id="UP000285324"/>
    </source>
</evidence>
<feature type="transmembrane region" description="Helical" evidence="8">
    <location>
        <begin position="89"/>
        <end position="112"/>
    </location>
</feature>
<protein>
    <submittedName>
        <fullName evidence="10">MFS transporter</fullName>
    </submittedName>
</protein>
<evidence type="ECO:0000256" key="4">
    <source>
        <dbReference type="ARBA" id="ARBA00022692"/>
    </source>
</evidence>
<feature type="domain" description="Major facilitator superfamily (MFS) profile" evidence="9">
    <location>
        <begin position="23"/>
        <end position="476"/>
    </location>
</feature>
<accession>A0A424WBP6</accession>
<feature type="transmembrane region" description="Helical" evidence="8">
    <location>
        <begin position="372"/>
        <end position="394"/>
    </location>
</feature>
<name>A0A424WBP6_ALCXX</name>
<evidence type="ECO:0000256" key="5">
    <source>
        <dbReference type="ARBA" id="ARBA00022989"/>
    </source>
</evidence>
<feature type="transmembrane region" description="Helical" evidence="8">
    <location>
        <begin position="21"/>
        <end position="45"/>
    </location>
</feature>
<comment type="subcellular location">
    <subcellularLocation>
        <location evidence="1">Cell membrane</location>
        <topology evidence="1">Multi-pass membrane protein</topology>
    </subcellularLocation>
</comment>
<evidence type="ECO:0000256" key="3">
    <source>
        <dbReference type="ARBA" id="ARBA00022475"/>
    </source>
</evidence>
<feature type="transmembrane region" description="Helical" evidence="8">
    <location>
        <begin position="210"/>
        <end position="229"/>
    </location>
</feature>
<feature type="transmembrane region" description="Helical" evidence="8">
    <location>
        <begin position="278"/>
        <end position="302"/>
    </location>
</feature>
<reference evidence="10 11" key="1">
    <citation type="submission" date="2018-08" db="EMBL/GenBank/DDBJ databases">
        <title>Achromobacter xylosoxidans Genome sequencing and assembly.</title>
        <authorList>
            <person name="Wang R."/>
            <person name="Rensing C."/>
            <person name="Li Y."/>
        </authorList>
    </citation>
    <scope>NUCLEOTIDE SEQUENCE [LARGE SCALE GENOMIC DNA]</scope>
    <source>
        <strain evidence="10 11">GD003A</strain>
    </source>
</reference>
<keyword evidence="2" id="KW-0813">Transport</keyword>
<feature type="transmembrane region" description="Helical" evidence="8">
    <location>
        <begin position="314"/>
        <end position="331"/>
    </location>
</feature>
<keyword evidence="3" id="KW-1003">Cell membrane</keyword>
<dbReference type="InterPro" id="IPR011701">
    <property type="entry name" value="MFS"/>
</dbReference>
<feature type="transmembrane region" description="Helical" evidence="8">
    <location>
        <begin position="241"/>
        <end position="258"/>
    </location>
</feature>
<dbReference type="Gene3D" id="1.20.1250.20">
    <property type="entry name" value="MFS general substrate transporter like domains"/>
    <property type="match status" value="1"/>
</dbReference>
<feature type="transmembrane region" description="Helical" evidence="8">
    <location>
        <begin position="149"/>
        <end position="170"/>
    </location>
</feature>
<evidence type="ECO:0000256" key="2">
    <source>
        <dbReference type="ARBA" id="ARBA00022448"/>
    </source>
</evidence>
<evidence type="ECO:0000259" key="9">
    <source>
        <dbReference type="PROSITE" id="PS50850"/>
    </source>
</evidence>
<feature type="transmembrane region" description="Helical" evidence="8">
    <location>
        <begin position="415"/>
        <end position="437"/>
    </location>
</feature>
<dbReference type="PRINTS" id="PR01036">
    <property type="entry name" value="TCRTETB"/>
</dbReference>
<comment type="caution">
    <text evidence="10">The sequence shown here is derived from an EMBL/GenBank/DDBJ whole genome shotgun (WGS) entry which is preliminary data.</text>
</comment>
<evidence type="ECO:0000256" key="8">
    <source>
        <dbReference type="SAM" id="Phobius"/>
    </source>
</evidence>
<dbReference type="PANTHER" id="PTHR42718">
    <property type="entry name" value="MAJOR FACILITATOR SUPERFAMILY MULTIDRUG TRANSPORTER MFSC"/>
    <property type="match status" value="1"/>
</dbReference>
<dbReference type="OrthoDB" id="9807274at2"/>
<dbReference type="GO" id="GO:0005886">
    <property type="term" value="C:plasma membrane"/>
    <property type="evidence" value="ECO:0007669"/>
    <property type="project" value="UniProtKB-SubCell"/>
</dbReference>
<feature type="transmembrane region" description="Helical" evidence="8">
    <location>
        <begin position="57"/>
        <end position="77"/>
    </location>
</feature>
<dbReference type="CDD" id="cd17321">
    <property type="entry name" value="MFS_MMR_MDR_like"/>
    <property type="match status" value="1"/>
</dbReference>
<dbReference type="PROSITE" id="PS50850">
    <property type="entry name" value="MFS"/>
    <property type="match status" value="1"/>
</dbReference>
<dbReference type="Gene3D" id="1.20.1720.10">
    <property type="entry name" value="Multidrug resistance protein D"/>
    <property type="match status" value="1"/>
</dbReference>
<dbReference type="InterPro" id="IPR020846">
    <property type="entry name" value="MFS_dom"/>
</dbReference>
<evidence type="ECO:0000313" key="10">
    <source>
        <dbReference type="EMBL" id="RPJ90746.1"/>
    </source>
</evidence>
<dbReference type="SUPFAM" id="SSF103473">
    <property type="entry name" value="MFS general substrate transporter"/>
    <property type="match status" value="1"/>
</dbReference>
<dbReference type="EMBL" id="QVXO01000023">
    <property type="protein sequence ID" value="RPJ90746.1"/>
    <property type="molecule type" value="Genomic_DNA"/>
</dbReference>
<dbReference type="InterPro" id="IPR005829">
    <property type="entry name" value="Sugar_transporter_CS"/>
</dbReference>
<feature type="transmembrane region" description="Helical" evidence="8">
    <location>
        <begin position="343"/>
        <end position="360"/>
    </location>
</feature>
<dbReference type="InterPro" id="IPR036259">
    <property type="entry name" value="MFS_trans_sf"/>
</dbReference>
<feature type="transmembrane region" description="Helical" evidence="8">
    <location>
        <begin position="176"/>
        <end position="198"/>
    </location>
</feature>
<organism evidence="10 11">
    <name type="scientific">Alcaligenes xylosoxydans xylosoxydans</name>
    <name type="common">Achromobacter xylosoxidans</name>
    <dbReference type="NCBI Taxonomy" id="85698"/>
    <lineage>
        <taxon>Bacteria</taxon>
        <taxon>Pseudomonadati</taxon>
        <taxon>Pseudomonadota</taxon>
        <taxon>Betaproteobacteria</taxon>
        <taxon>Burkholderiales</taxon>
        <taxon>Alcaligenaceae</taxon>
        <taxon>Achromobacter</taxon>
    </lineage>
</organism>
<keyword evidence="5 8" id="KW-1133">Transmembrane helix</keyword>
<dbReference type="Pfam" id="PF07690">
    <property type="entry name" value="MFS_1"/>
    <property type="match status" value="1"/>
</dbReference>
<sequence length="498" mass="51677">MSSTSTPVMPPPLLRDGISTWVATLVACLCAFMVVMDGAIVSVALPSMRDDLGLSAVQLQWVVDIYLLLLGGFMLLAARASDIYGRRNVLLWGLALFTGASLMGGLAQSGAILLVARAVQGFGAAALATSPLAVIVAAHPPGAGQDRAIGCWAACAAMGSAFGVVIGGVLTSLVDWRWVMFVNVPLGLILFVAVMLSLSPLHPDTPRAKLDIPGAITVTLSLASFLYAISQSAHAGWSDTLVFNAMVFALIMFLAFVFREFRAKQPLVRFGIFRLRNVPIGMVMVSGLGAILTASAFFLSLALQRIDGRNPLETGLALLPMALALAIAAMASRSLRDAGFTRLPLIGGLIAAGGLIWLYWLPMHPVHATELLLPTLLVGAGNGLVMMSATQAVLAGVPRQDSGLAAGLQNTSRQLGGAVGIAILASVAHGVTTAHLAGGEIPQVAELAGYHAAFLIAGLLSIVSALASLLLQRTPVSGGQGETQWTQTGPVHSVTNSR</sequence>
<feature type="transmembrane region" description="Helical" evidence="8">
    <location>
        <begin position="449"/>
        <end position="471"/>
    </location>
</feature>
<dbReference type="PANTHER" id="PTHR42718:SF46">
    <property type="entry name" value="BLR6921 PROTEIN"/>
    <property type="match status" value="1"/>
</dbReference>
<dbReference type="AlphaFoldDB" id="A0A424WBP6"/>
<evidence type="ECO:0000256" key="6">
    <source>
        <dbReference type="ARBA" id="ARBA00023136"/>
    </source>
</evidence>
<dbReference type="Proteomes" id="UP000285324">
    <property type="component" value="Unassembled WGS sequence"/>
</dbReference>
<proteinExistence type="predicted"/>
<keyword evidence="6 8" id="KW-0472">Membrane</keyword>
<evidence type="ECO:0000256" key="7">
    <source>
        <dbReference type="SAM" id="MobiDB-lite"/>
    </source>
</evidence>
<feature type="region of interest" description="Disordered" evidence="7">
    <location>
        <begin position="477"/>
        <end position="498"/>
    </location>
</feature>